<sequence>MNALSPDLGLEAVPRPLRSFRLGVLTLAHFLNDGAVNFLPGILPAVLVRLALPDADAGVIMSALLIGQALQPVMGWLADRYGRRWFFLPGLCLSTAGAALVGVADSFALLIVVLLAVGVGNSAFHPPGLAAARDLAHERHASRVMSIFLVGGEIGRGLWPFLASLIVVRFGFHGLLIFLIPTVLVAPWLFRAVPESGLVRTERAGRPWPSRVRPLLPLLGYAGLRSLLVYASVTLIPLLWYRAGGSLVVGATLISVQLLVGVIGNLGGGWLADHLGRRPVLAVMSLLSPLFLLAYLLVPLPWGYLLLGGLGITLFATLPVTIPISQDLCPDEPAFASGVALGLGNALGALGLLLLGALIPVIGIERTIWCAAGIGLLALPVALWGLPTEHPAHLTGGSR</sequence>
<feature type="transmembrane region" description="Helical" evidence="5">
    <location>
        <begin position="215"/>
        <end position="241"/>
    </location>
</feature>
<dbReference type="InterPro" id="IPR036259">
    <property type="entry name" value="MFS_trans_sf"/>
</dbReference>
<feature type="transmembrane region" description="Helical" evidence="5">
    <location>
        <begin position="366"/>
        <end position="386"/>
    </location>
</feature>
<evidence type="ECO:0000256" key="4">
    <source>
        <dbReference type="ARBA" id="ARBA00023136"/>
    </source>
</evidence>
<dbReference type="Gene3D" id="1.20.1250.20">
    <property type="entry name" value="MFS general substrate transporter like domains"/>
    <property type="match status" value="2"/>
</dbReference>
<feature type="transmembrane region" description="Helical" evidence="5">
    <location>
        <begin position="334"/>
        <end position="360"/>
    </location>
</feature>
<feature type="domain" description="Major facilitator superfamily (MFS) profile" evidence="6">
    <location>
        <begin position="21"/>
        <end position="390"/>
    </location>
</feature>
<dbReference type="Pfam" id="PF07690">
    <property type="entry name" value="MFS_1"/>
    <property type="match status" value="1"/>
</dbReference>
<protein>
    <submittedName>
        <fullName evidence="7">Major facilitator superfamily MFS-1</fullName>
    </submittedName>
</protein>
<feature type="transmembrane region" description="Helical" evidence="5">
    <location>
        <begin position="247"/>
        <end position="268"/>
    </location>
</feature>
<reference evidence="7" key="2">
    <citation type="journal article" date="2014" name="ISME J.">
        <title>Microbial stratification in low pH oxic and suboxic macroscopic growths along an acid mine drainage.</title>
        <authorList>
            <person name="Mendez-Garcia C."/>
            <person name="Mesa V."/>
            <person name="Sprenger R.R."/>
            <person name="Richter M."/>
            <person name="Diez M.S."/>
            <person name="Solano J."/>
            <person name="Bargiela R."/>
            <person name="Golyshina O.V."/>
            <person name="Manteca A."/>
            <person name="Ramos J.L."/>
            <person name="Gallego J.R."/>
            <person name="Llorente I."/>
            <person name="Martins Dos Santos V.A."/>
            <person name="Jensen O.N."/>
            <person name="Pelaez A.I."/>
            <person name="Sanchez J."/>
            <person name="Ferrer M."/>
        </authorList>
    </citation>
    <scope>NUCLEOTIDE SEQUENCE</scope>
</reference>
<feature type="transmembrane region" description="Helical" evidence="5">
    <location>
        <begin position="280"/>
        <end position="298"/>
    </location>
</feature>
<gene>
    <name evidence="7" type="ORF">B1B_10828</name>
</gene>
<feature type="transmembrane region" description="Helical" evidence="5">
    <location>
        <begin position="107"/>
        <end position="124"/>
    </location>
</feature>
<keyword evidence="2 5" id="KW-0812">Transmembrane</keyword>
<feature type="transmembrane region" description="Helical" evidence="5">
    <location>
        <begin position="174"/>
        <end position="194"/>
    </location>
</feature>
<dbReference type="PROSITE" id="PS00216">
    <property type="entry name" value="SUGAR_TRANSPORT_1"/>
    <property type="match status" value="2"/>
</dbReference>
<dbReference type="GO" id="GO:0022857">
    <property type="term" value="F:transmembrane transporter activity"/>
    <property type="evidence" value="ECO:0007669"/>
    <property type="project" value="InterPro"/>
</dbReference>
<feature type="transmembrane region" description="Helical" evidence="5">
    <location>
        <begin position="57"/>
        <end position="78"/>
    </location>
</feature>
<reference evidence="7" key="1">
    <citation type="submission" date="2013-08" db="EMBL/GenBank/DDBJ databases">
        <authorList>
            <person name="Mendez C."/>
            <person name="Richter M."/>
            <person name="Ferrer M."/>
            <person name="Sanchez J."/>
        </authorList>
    </citation>
    <scope>NUCLEOTIDE SEQUENCE</scope>
</reference>
<accession>T1A4L2</accession>
<dbReference type="AlphaFoldDB" id="T1A4L2"/>
<dbReference type="PANTHER" id="PTHR43129:SF1">
    <property type="entry name" value="FOSMIDOMYCIN RESISTANCE PROTEIN"/>
    <property type="match status" value="1"/>
</dbReference>
<dbReference type="PANTHER" id="PTHR43129">
    <property type="entry name" value="FOSMIDOMYCIN RESISTANCE PROTEIN"/>
    <property type="match status" value="1"/>
</dbReference>
<keyword evidence="4 5" id="KW-0472">Membrane</keyword>
<comment type="subcellular location">
    <subcellularLocation>
        <location evidence="1">Membrane</location>
        <topology evidence="1">Multi-pass membrane protein</topology>
    </subcellularLocation>
</comment>
<evidence type="ECO:0000313" key="7">
    <source>
        <dbReference type="EMBL" id="EQD51858.1"/>
    </source>
</evidence>
<organism evidence="7">
    <name type="scientific">mine drainage metagenome</name>
    <dbReference type="NCBI Taxonomy" id="410659"/>
    <lineage>
        <taxon>unclassified sequences</taxon>
        <taxon>metagenomes</taxon>
        <taxon>ecological metagenomes</taxon>
    </lineage>
</organism>
<evidence type="ECO:0000256" key="3">
    <source>
        <dbReference type="ARBA" id="ARBA00022989"/>
    </source>
</evidence>
<evidence type="ECO:0000256" key="5">
    <source>
        <dbReference type="SAM" id="Phobius"/>
    </source>
</evidence>
<dbReference type="GO" id="GO:0005886">
    <property type="term" value="C:plasma membrane"/>
    <property type="evidence" value="ECO:0007669"/>
    <property type="project" value="TreeGrafter"/>
</dbReference>
<evidence type="ECO:0000256" key="1">
    <source>
        <dbReference type="ARBA" id="ARBA00004141"/>
    </source>
</evidence>
<proteinExistence type="predicted"/>
<feature type="transmembrane region" description="Helical" evidence="5">
    <location>
        <begin position="85"/>
        <end position="101"/>
    </location>
</feature>
<dbReference type="PROSITE" id="PS50850">
    <property type="entry name" value="MFS"/>
    <property type="match status" value="1"/>
</dbReference>
<dbReference type="InterPro" id="IPR005829">
    <property type="entry name" value="Sugar_transporter_CS"/>
</dbReference>
<comment type="caution">
    <text evidence="7">The sequence shown here is derived from an EMBL/GenBank/DDBJ whole genome shotgun (WGS) entry which is preliminary data.</text>
</comment>
<feature type="transmembrane region" description="Helical" evidence="5">
    <location>
        <begin position="304"/>
        <end position="322"/>
    </location>
</feature>
<dbReference type="InterPro" id="IPR011701">
    <property type="entry name" value="MFS"/>
</dbReference>
<evidence type="ECO:0000259" key="6">
    <source>
        <dbReference type="PROSITE" id="PS50850"/>
    </source>
</evidence>
<dbReference type="EMBL" id="AUZY01007023">
    <property type="protein sequence ID" value="EQD51858.1"/>
    <property type="molecule type" value="Genomic_DNA"/>
</dbReference>
<evidence type="ECO:0000256" key="2">
    <source>
        <dbReference type="ARBA" id="ARBA00022692"/>
    </source>
</evidence>
<dbReference type="SUPFAM" id="SSF103473">
    <property type="entry name" value="MFS general substrate transporter"/>
    <property type="match status" value="1"/>
</dbReference>
<dbReference type="CDD" id="cd17478">
    <property type="entry name" value="MFS_FsR"/>
    <property type="match status" value="1"/>
</dbReference>
<keyword evidence="3 5" id="KW-1133">Transmembrane helix</keyword>
<name>T1A4L2_9ZZZZ</name>
<dbReference type="InterPro" id="IPR020846">
    <property type="entry name" value="MFS_dom"/>
</dbReference>